<protein>
    <submittedName>
        <fullName evidence="1">Uncharacterized protein</fullName>
    </submittedName>
</protein>
<evidence type="ECO:0000313" key="2">
    <source>
        <dbReference type="Proteomes" id="UP000054928"/>
    </source>
</evidence>
<dbReference type="Proteomes" id="UP000054928">
    <property type="component" value="Unassembled WGS sequence"/>
</dbReference>
<dbReference type="EMBL" id="CCYD01003042">
    <property type="protein sequence ID" value="CEG48968.1"/>
    <property type="molecule type" value="Genomic_DNA"/>
</dbReference>
<reference evidence="2" key="1">
    <citation type="submission" date="2014-09" db="EMBL/GenBank/DDBJ databases">
        <authorList>
            <person name="Sharma Rahul"/>
            <person name="Thines Marco"/>
        </authorList>
    </citation>
    <scope>NUCLEOTIDE SEQUENCE [LARGE SCALE GENOMIC DNA]</scope>
</reference>
<dbReference type="STRING" id="4781.A0A0P1B4U0"/>
<evidence type="ECO:0000313" key="1">
    <source>
        <dbReference type="EMBL" id="CEG48968.1"/>
    </source>
</evidence>
<keyword evidence="2" id="KW-1185">Reference proteome</keyword>
<dbReference type="RefSeq" id="XP_024585337.1">
    <property type="nucleotide sequence ID" value="XM_024720104.1"/>
</dbReference>
<proteinExistence type="predicted"/>
<dbReference type="OrthoDB" id="121889at2759"/>
<dbReference type="GeneID" id="36401813"/>
<accession>A0A0P1B4U0</accession>
<organism evidence="1 2">
    <name type="scientific">Plasmopara halstedii</name>
    <name type="common">Downy mildew of sunflower</name>
    <dbReference type="NCBI Taxonomy" id="4781"/>
    <lineage>
        <taxon>Eukaryota</taxon>
        <taxon>Sar</taxon>
        <taxon>Stramenopiles</taxon>
        <taxon>Oomycota</taxon>
        <taxon>Peronosporomycetes</taxon>
        <taxon>Peronosporales</taxon>
        <taxon>Peronosporaceae</taxon>
        <taxon>Plasmopara</taxon>
    </lineage>
</organism>
<name>A0A0P1B4U0_PLAHL</name>
<dbReference type="AlphaFoldDB" id="A0A0P1B4U0"/>
<sequence length="133" mass="15918">MNEVWRENMASAKKRVYGGLQKSSIEAQLKRQRPQIMHQFIAKTQASECNWTTPGVILTKLIMPNFGPWRSLDILTVSPYRHGTMMRWHAMSKWWKQSCTWWHQVKWSVTYEALSVEDKYELLLQRLHIDRQL</sequence>